<dbReference type="AlphaFoldDB" id="A0A1V6NZE8"/>
<dbReference type="EMBL" id="MDYL01000027">
    <property type="protein sequence ID" value="OQD70049.1"/>
    <property type="molecule type" value="Genomic_DNA"/>
</dbReference>
<evidence type="ECO:0000313" key="2">
    <source>
        <dbReference type="Proteomes" id="UP000191522"/>
    </source>
</evidence>
<dbReference type="STRING" id="69771.A0A1V6NZE8"/>
<comment type="caution">
    <text evidence="1">The sequence shown here is derived from an EMBL/GenBank/DDBJ whole genome shotgun (WGS) entry which is preliminary data.</text>
</comment>
<name>A0A1V6NZE8_PENDC</name>
<accession>A0A1V6NZE8</accession>
<reference evidence="2" key="1">
    <citation type="journal article" date="2017" name="Nat. Microbiol.">
        <title>Global analysis of biosynthetic gene clusters reveals vast potential of secondary metabolite production in Penicillium species.</title>
        <authorList>
            <person name="Nielsen J.C."/>
            <person name="Grijseels S."/>
            <person name="Prigent S."/>
            <person name="Ji B."/>
            <person name="Dainat J."/>
            <person name="Nielsen K.F."/>
            <person name="Frisvad J.C."/>
            <person name="Workman M."/>
            <person name="Nielsen J."/>
        </authorList>
    </citation>
    <scope>NUCLEOTIDE SEQUENCE [LARGE SCALE GENOMIC DNA]</scope>
    <source>
        <strain evidence="2">IBT 11843</strain>
    </source>
</reference>
<gene>
    <name evidence="1" type="ORF">PENDEC_c027G06647</name>
</gene>
<organism evidence="1 2">
    <name type="scientific">Penicillium decumbens</name>
    <dbReference type="NCBI Taxonomy" id="69771"/>
    <lineage>
        <taxon>Eukaryota</taxon>
        <taxon>Fungi</taxon>
        <taxon>Dikarya</taxon>
        <taxon>Ascomycota</taxon>
        <taxon>Pezizomycotina</taxon>
        <taxon>Eurotiomycetes</taxon>
        <taxon>Eurotiomycetidae</taxon>
        <taxon>Eurotiales</taxon>
        <taxon>Aspergillaceae</taxon>
        <taxon>Penicillium</taxon>
    </lineage>
</organism>
<protein>
    <submittedName>
        <fullName evidence="1">Uncharacterized protein</fullName>
    </submittedName>
</protein>
<dbReference type="OrthoDB" id="4089664at2759"/>
<dbReference type="Proteomes" id="UP000191522">
    <property type="component" value="Unassembled WGS sequence"/>
</dbReference>
<proteinExistence type="predicted"/>
<keyword evidence="2" id="KW-1185">Reference proteome</keyword>
<evidence type="ECO:0000313" key="1">
    <source>
        <dbReference type="EMBL" id="OQD70049.1"/>
    </source>
</evidence>
<sequence length="93" mass="10571">MASTLSAFPFLTAGDFDEACRDLADRACTCAAWSSLRLVTQNNTHLRITRYVDVLDTTENPELREAQELEDEDPVCEPLGAHKCTYMDKIRRF</sequence>